<keyword evidence="3" id="KW-1185">Reference proteome</keyword>
<dbReference type="EMBL" id="JAXGFP010000001">
    <property type="protein sequence ID" value="MEG3182485.1"/>
    <property type="molecule type" value="Genomic_DNA"/>
</dbReference>
<proteinExistence type="predicted"/>
<evidence type="ECO:0000313" key="2">
    <source>
        <dbReference type="EMBL" id="MEG3182485.1"/>
    </source>
</evidence>
<protein>
    <submittedName>
        <fullName evidence="2">TraB/GumN family protein</fullName>
    </submittedName>
</protein>
<sequence length="350" mass="37953">MHAALLMGLVALAGSSPLSHAAEAAIPPAAPSDHAATAADTIRDLGAVVVTGVQPGPGMWKVSRGGHELWVLGVVSPLPDAMTWQSAEVEAVIGRAGQVLQAPMWAVYSDVGIFKGLSLLPAALRARRNPEGAELEDVLSPTLHARWEVQKDKYLGWELGIERWRPMFAAEKLQRKAMERLGLDGAVVDPVIAAAAERAGLQPTVIQVKSTIDEPRELLKAFNQASFDDTACLERTVSQLEHDLPTLAARANAWASGDLKTLRRLPYEDLRWSCVHALLESDIARRLDYDEVPMQIERAWLEAAEKALAEHPVSFASLPMDRVLAPDGYLAKLQSRGYTVEAPPSAVTHN</sequence>
<dbReference type="InterPro" id="IPR002816">
    <property type="entry name" value="TraB/PrgY/GumN_fam"/>
</dbReference>
<comment type="caution">
    <text evidence="2">The sequence shown here is derived from an EMBL/GenBank/DDBJ whole genome shotgun (WGS) entry which is preliminary data.</text>
</comment>
<evidence type="ECO:0000256" key="1">
    <source>
        <dbReference type="SAM" id="SignalP"/>
    </source>
</evidence>
<dbReference type="Pfam" id="PF01963">
    <property type="entry name" value="TraB_PrgY_gumN"/>
    <property type="match status" value="1"/>
</dbReference>
<dbReference type="CDD" id="cd14788">
    <property type="entry name" value="GumN"/>
    <property type="match status" value="1"/>
</dbReference>
<accession>A0ABU7YTV0</accession>
<reference evidence="2 3" key="1">
    <citation type="journal article" date="2016" name="Int. J. Syst. Evol. Microbiol.">
        <title>Lysobacter erysipheiresistens sp. nov., an antagonist of powdery mildew, isolated from tobacco-cultivated soil.</title>
        <authorList>
            <person name="Xie B."/>
            <person name="Li T."/>
            <person name="Lin X."/>
            <person name="Wang C.J."/>
            <person name="Chen Y.J."/>
            <person name="Liu W.J."/>
            <person name="Zhao Z.W."/>
        </authorList>
    </citation>
    <scope>NUCLEOTIDE SEQUENCE [LARGE SCALE GENOMIC DNA]</scope>
    <source>
        <strain evidence="2 3">RS-LYSO-3</strain>
    </source>
</reference>
<feature type="chain" id="PRO_5047338625" evidence="1">
    <location>
        <begin position="22"/>
        <end position="350"/>
    </location>
</feature>
<gene>
    <name evidence="2" type="ORF">SNE34_00460</name>
</gene>
<dbReference type="RefSeq" id="WP_332613676.1">
    <property type="nucleotide sequence ID" value="NZ_JAXGFP010000001.1"/>
</dbReference>
<evidence type="ECO:0000313" key="3">
    <source>
        <dbReference type="Proteomes" id="UP001355056"/>
    </source>
</evidence>
<keyword evidence="1" id="KW-0732">Signal</keyword>
<name>A0ABU7YTV0_9GAMM</name>
<feature type="signal peptide" evidence="1">
    <location>
        <begin position="1"/>
        <end position="21"/>
    </location>
</feature>
<organism evidence="2 3">
    <name type="scientific">Novilysobacter erysipheiresistens</name>
    <dbReference type="NCBI Taxonomy" id="1749332"/>
    <lineage>
        <taxon>Bacteria</taxon>
        <taxon>Pseudomonadati</taxon>
        <taxon>Pseudomonadota</taxon>
        <taxon>Gammaproteobacteria</taxon>
        <taxon>Lysobacterales</taxon>
        <taxon>Lysobacteraceae</taxon>
        <taxon>Novilysobacter</taxon>
    </lineage>
</organism>
<dbReference type="Proteomes" id="UP001355056">
    <property type="component" value="Unassembled WGS sequence"/>
</dbReference>